<evidence type="ECO:0000256" key="1">
    <source>
        <dbReference type="PIRSR" id="PIRSR613078-1"/>
    </source>
</evidence>
<dbReference type="GO" id="GO:0016791">
    <property type="term" value="F:phosphatase activity"/>
    <property type="evidence" value="ECO:0007669"/>
    <property type="project" value="TreeGrafter"/>
</dbReference>
<dbReference type="EMBL" id="JAEPES010000001">
    <property type="protein sequence ID" value="MBK4346886.1"/>
    <property type="molecule type" value="Genomic_DNA"/>
</dbReference>
<feature type="binding site" evidence="2">
    <location>
        <begin position="88"/>
        <end position="91"/>
    </location>
    <ligand>
        <name>substrate</name>
    </ligand>
</feature>
<sequence>MTLLYLVRHGQTDWNLQRRIQGSTDIPLNDTGRDQARRAGRLLARRHWDVLASSPLSRAYETAEIIGAEIGLGSFGPAEIEIEPDLVERAYGDAEGLSGEELDRRFPDDTPVPGRERRTDVAARAIAALVTLGERHPGAGIVVVTHGGVIRSVMNAVAPGALAHSGVPISNGSIHSFEIVAGTPRLIAFDDPIEWDSVDVHLTVDLDGDSNGRADDVAEQNAAER</sequence>
<evidence type="ECO:0000313" key="5">
    <source>
        <dbReference type="Proteomes" id="UP000636458"/>
    </source>
</evidence>
<dbReference type="PANTHER" id="PTHR48100:SF59">
    <property type="entry name" value="ADENOSYLCOBALAMIN_ALPHA-RIBAZOLE PHOSPHATASE"/>
    <property type="match status" value="1"/>
</dbReference>
<dbReference type="GO" id="GO:0005737">
    <property type="term" value="C:cytoplasm"/>
    <property type="evidence" value="ECO:0007669"/>
    <property type="project" value="TreeGrafter"/>
</dbReference>
<dbReference type="Gene3D" id="3.40.50.1240">
    <property type="entry name" value="Phosphoglycerate mutase-like"/>
    <property type="match status" value="1"/>
</dbReference>
<dbReference type="Pfam" id="PF00300">
    <property type="entry name" value="His_Phos_1"/>
    <property type="match status" value="1"/>
</dbReference>
<dbReference type="InterPro" id="IPR050275">
    <property type="entry name" value="PGM_Phosphatase"/>
</dbReference>
<feature type="active site" description="Tele-phosphohistidine intermediate" evidence="1">
    <location>
        <position position="9"/>
    </location>
</feature>
<dbReference type="InterPro" id="IPR001345">
    <property type="entry name" value="PG/BPGM_mutase_AS"/>
</dbReference>
<dbReference type="Proteomes" id="UP000636458">
    <property type="component" value="Unassembled WGS sequence"/>
</dbReference>
<feature type="active site" description="Proton donor/acceptor" evidence="1">
    <location>
        <position position="88"/>
    </location>
</feature>
<dbReference type="AlphaFoldDB" id="A0A934SJW8"/>
<evidence type="ECO:0000313" key="3">
    <source>
        <dbReference type="EMBL" id="MBK4346886.1"/>
    </source>
</evidence>
<dbReference type="RefSeq" id="WP_200555172.1">
    <property type="nucleotide sequence ID" value="NZ_JAEPES010000001.1"/>
</dbReference>
<organism evidence="4 5">
    <name type="scientific">Lacisediminihabitans changchengi</name>
    <dbReference type="NCBI Taxonomy" id="2787634"/>
    <lineage>
        <taxon>Bacteria</taxon>
        <taxon>Bacillati</taxon>
        <taxon>Actinomycetota</taxon>
        <taxon>Actinomycetes</taxon>
        <taxon>Micrococcales</taxon>
        <taxon>Microbacteriaceae</taxon>
        <taxon>Lacisediminihabitans</taxon>
    </lineage>
</organism>
<accession>A0A934SJW8</accession>
<dbReference type="SMART" id="SM00855">
    <property type="entry name" value="PGAM"/>
    <property type="match status" value="1"/>
</dbReference>
<feature type="binding site" evidence="2">
    <location>
        <begin position="8"/>
        <end position="15"/>
    </location>
    <ligand>
        <name>substrate</name>
    </ligand>
</feature>
<gene>
    <name evidence="3" type="ORF">IV501_04510</name>
    <name evidence="4" type="ORF">IV501_10115</name>
</gene>
<comment type="caution">
    <text evidence="4">The sequence shown here is derived from an EMBL/GenBank/DDBJ whole genome shotgun (WGS) entry which is preliminary data.</text>
</comment>
<feature type="binding site" evidence="2">
    <location>
        <position position="58"/>
    </location>
    <ligand>
        <name>substrate</name>
    </ligand>
</feature>
<dbReference type="InterPro" id="IPR013078">
    <property type="entry name" value="His_Pase_superF_clade-1"/>
</dbReference>
<keyword evidence="5" id="KW-1185">Reference proteome</keyword>
<proteinExistence type="predicted"/>
<evidence type="ECO:0000313" key="4">
    <source>
        <dbReference type="EMBL" id="MBK4347991.1"/>
    </source>
</evidence>
<dbReference type="PANTHER" id="PTHR48100">
    <property type="entry name" value="BROAD-SPECIFICITY PHOSPHATASE YOR283W-RELATED"/>
    <property type="match status" value="1"/>
</dbReference>
<name>A0A934SJW8_9MICO</name>
<dbReference type="EMBL" id="JAEPES010000003">
    <property type="protein sequence ID" value="MBK4347991.1"/>
    <property type="molecule type" value="Genomic_DNA"/>
</dbReference>
<dbReference type="InterPro" id="IPR029033">
    <property type="entry name" value="His_PPase_superfam"/>
</dbReference>
<dbReference type="PROSITE" id="PS00175">
    <property type="entry name" value="PG_MUTASE"/>
    <property type="match status" value="1"/>
</dbReference>
<reference evidence="4" key="1">
    <citation type="submission" date="2021-01" db="EMBL/GenBank/DDBJ databases">
        <title>Lacisediminihabitans sp. nov. strain G11-30, isolated from Antarctic Soil.</title>
        <authorList>
            <person name="Li J."/>
        </authorList>
    </citation>
    <scope>NUCLEOTIDE SEQUENCE</scope>
    <source>
        <strain evidence="4">G11-30</strain>
    </source>
</reference>
<evidence type="ECO:0000256" key="2">
    <source>
        <dbReference type="PIRSR" id="PIRSR613078-2"/>
    </source>
</evidence>
<dbReference type="CDD" id="cd07067">
    <property type="entry name" value="HP_PGM_like"/>
    <property type="match status" value="1"/>
</dbReference>
<dbReference type="SUPFAM" id="SSF53254">
    <property type="entry name" value="Phosphoglycerate mutase-like"/>
    <property type="match status" value="1"/>
</dbReference>
<protein>
    <submittedName>
        <fullName evidence="4">Histidine phosphatase family protein</fullName>
    </submittedName>
</protein>